<accession>A0A157SXP8</accession>
<organism evidence="17 18">
    <name type="scientific">Saccharolobus solfataricus</name>
    <name type="common">Sulfolobus solfataricus</name>
    <dbReference type="NCBI Taxonomy" id="2287"/>
    <lineage>
        <taxon>Archaea</taxon>
        <taxon>Thermoproteota</taxon>
        <taxon>Thermoprotei</taxon>
        <taxon>Sulfolobales</taxon>
        <taxon>Sulfolobaceae</taxon>
        <taxon>Saccharolobus</taxon>
    </lineage>
</organism>
<keyword evidence="7 15" id="KW-0694">RNA-binding</keyword>
<keyword evidence="5 15" id="KW-0547">Nucleotide-binding</keyword>
<evidence type="ECO:0000256" key="5">
    <source>
        <dbReference type="ARBA" id="ARBA00022741"/>
    </source>
</evidence>
<dbReference type="InterPro" id="IPR024914">
    <property type="entry name" value="tRNA_acetyltr_TmcA"/>
</dbReference>
<comment type="function">
    <text evidence="13 15">Catalyzes the formation of N(4)-acetylcytidine (ac(4)C) at the wobble position of tRNA(Met), by using acetyl-CoA as an acetyl donor and ATP (or GTP).</text>
</comment>
<dbReference type="Pfam" id="PF08351">
    <property type="entry name" value="TmcA_N"/>
    <property type="match status" value="1"/>
</dbReference>
<dbReference type="PROSITE" id="PS51186">
    <property type="entry name" value="GNAT"/>
    <property type="match status" value="1"/>
</dbReference>
<dbReference type="Pfam" id="PF13718">
    <property type="entry name" value="GNAT_acetyltr_2"/>
    <property type="match status" value="1"/>
</dbReference>
<name>A0A157SXP8_SACSO</name>
<dbReference type="InterPro" id="IPR000182">
    <property type="entry name" value="GNAT_dom"/>
</dbReference>
<keyword evidence="4 15" id="KW-0819">tRNA processing</keyword>
<keyword evidence="1 15" id="KW-0963">Cytoplasm</keyword>
<keyword evidence="8 15" id="KW-0012">Acyltransferase</keyword>
<dbReference type="Gene3D" id="3.40.50.11040">
    <property type="match status" value="1"/>
</dbReference>
<dbReference type="PANTHER" id="PTHR10925">
    <property type="entry name" value="N-ACETYLTRANSFERASE 10"/>
    <property type="match status" value="1"/>
</dbReference>
<dbReference type="GO" id="GO:0002101">
    <property type="term" value="P:tRNA wobble cytosine modification"/>
    <property type="evidence" value="ECO:0007669"/>
    <property type="project" value="UniProtKB-UniRule"/>
</dbReference>
<dbReference type="GO" id="GO:0005524">
    <property type="term" value="F:ATP binding"/>
    <property type="evidence" value="ECO:0007669"/>
    <property type="project" value="UniProtKB-UniRule"/>
</dbReference>
<dbReference type="InterPro" id="IPR013562">
    <property type="entry name" value="TmcA/NAT10_N"/>
</dbReference>
<dbReference type="PATRIC" id="fig|2287.9.peg.377"/>
<dbReference type="GO" id="GO:0000049">
    <property type="term" value="F:tRNA binding"/>
    <property type="evidence" value="ECO:0007669"/>
    <property type="project" value="UniProtKB-UniRule"/>
</dbReference>
<comment type="similarity">
    <text evidence="15">Belongs to the TmcA family.</text>
</comment>
<dbReference type="GO" id="GO:0051392">
    <property type="term" value="F:tRNA cytidine N4-acetyltransferase activity"/>
    <property type="evidence" value="ECO:0007669"/>
    <property type="project" value="UniProtKB-UniRule"/>
</dbReference>
<comment type="function">
    <text evidence="14">Catalyzes the formation of 41 N(4)-acetylcytidine (ac(4)C) sites in RNA, almost always on the middle C of a CCG motif. Modifications are found mostly in tRNA, with small amounts found in rRNA and mRNA.</text>
</comment>
<keyword evidence="2 15" id="KW-0820">tRNA-binding</keyword>
<dbReference type="EMBL" id="LT549890">
    <property type="protein sequence ID" value="SAI83927.1"/>
    <property type="molecule type" value="Genomic_DNA"/>
</dbReference>
<evidence type="ECO:0000256" key="1">
    <source>
        <dbReference type="ARBA" id="ARBA00022490"/>
    </source>
</evidence>
<evidence type="ECO:0000313" key="17">
    <source>
        <dbReference type="EMBL" id="SAI83927.1"/>
    </source>
</evidence>
<evidence type="ECO:0000256" key="14">
    <source>
        <dbReference type="ARBA" id="ARBA00056795"/>
    </source>
</evidence>
<comment type="subcellular location">
    <subcellularLocation>
        <location evidence="15">Cytoplasm</location>
    </subcellularLocation>
</comment>
<dbReference type="EC" id="2.3.1.193" evidence="15"/>
<comment type="caution">
    <text evidence="15">Lacks conserved residue(s) required for the propagation of feature annotation.</text>
</comment>
<dbReference type="Pfam" id="PF05127">
    <property type="entry name" value="NAT10_TcmA_helicase"/>
    <property type="match status" value="1"/>
</dbReference>
<evidence type="ECO:0000256" key="6">
    <source>
        <dbReference type="ARBA" id="ARBA00022840"/>
    </source>
</evidence>
<keyword evidence="6 15" id="KW-0067">ATP-binding</keyword>
<dbReference type="SUPFAM" id="SSF55729">
    <property type="entry name" value="Acyl-CoA N-acyltransferases (Nat)"/>
    <property type="match status" value="1"/>
</dbReference>
<dbReference type="InterPro" id="IPR016181">
    <property type="entry name" value="Acyl_CoA_acyltransferase"/>
</dbReference>
<protein>
    <recommendedName>
        <fullName evidence="15">tRNA(Met) cytidine acetyltransferase TmcA</fullName>
        <ecNumber evidence="15">2.3.1.193</ecNumber>
    </recommendedName>
</protein>
<dbReference type="SUPFAM" id="SSF52540">
    <property type="entry name" value="P-loop containing nucleoside triphosphate hydrolases"/>
    <property type="match status" value="1"/>
</dbReference>
<feature type="binding site" evidence="15">
    <location>
        <begin position="532"/>
        <end position="534"/>
    </location>
    <ligand>
        <name>acetyl-CoA</name>
        <dbReference type="ChEBI" id="CHEBI:57288"/>
    </ligand>
</feature>
<dbReference type="HAMAP" id="MF_01886">
    <property type="entry name" value="tRNA_acetyltr_TmcA"/>
    <property type="match status" value="1"/>
</dbReference>
<dbReference type="FunFam" id="3.40.630.30:FF:000140">
    <property type="entry name" value="tRNA(Met) cytidine acetyltransferase TmcA"/>
    <property type="match status" value="1"/>
</dbReference>
<dbReference type="PANTHER" id="PTHR10925:SF5">
    <property type="entry name" value="RNA CYTIDINE ACETYLTRANSFERASE"/>
    <property type="match status" value="1"/>
</dbReference>
<evidence type="ECO:0000256" key="13">
    <source>
        <dbReference type="ARBA" id="ARBA00054687"/>
    </source>
</evidence>
<dbReference type="Proteomes" id="UP000076770">
    <property type="component" value="Chromosome i"/>
</dbReference>
<feature type="binding site" evidence="15">
    <location>
        <position position="217"/>
    </location>
    <ligand>
        <name>ATP</name>
        <dbReference type="ChEBI" id="CHEBI:30616"/>
    </ligand>
</feature>
<gene>
    <name evidence="15" type="primary">tmcA</name>
    <name evidence="17" type="ORF">SSOP1_0372</name>
</gene>
<evidence type="ECO:0000259" key="16">
    <source>
        <dbReference type="PROSITE" id="PS51186"/>
    </source>
</evidence>
<dbReference type="GO" id="GO:0106162">
    <property type="term" value="F:mRNA N-acetyltransferase activity"/>
    <property type="evidence" value="ECO:0007669"/>
    <property type="project" value="RHEA"/>
</dbReference>
<evidence type="ECO:0000256" key="7">
    <source>
        <dbReference type="ARBA" id="ARBA00022884"/>
    </source>
</evidence>
<evidence type="ECO:0000256" key="2">
    <source>
        <dbReference type="ARBA" id="ARBA00022555"/>
    </source>
</evidence>
<feature type="domain" description="N-acetyltransferase" evidence="16">
    <location>
        <begin position="421"/>
        <end position="605"/>
    </location>
</feature>
<evidence type="ECO:0000313" key="18">
    <source>
        <dbReference type="Proteomes" id="UP000076770"/>
    </source>
</evidence>
<dbReference type="GO" id="GO:1904812">
    <property type="term" value="P:rRNA acetylation involved in maturation of SSU-rRNA"/>
    <property type="evidence" value="ECO:0007669"/>
    <property type="project" value="TreeGrafter"/>
</dbReference>
<comment type="catalytic activity">
    <reaction evidence="11">
        <text>a cytidine in mRNA + acetyl-CoA + ATP + H2O = an N(4)-acetylcytidine in mRNA + ADP + phosphate + CoA + H(+)</text>
        <dbReference type="Rhea" id="RHEA:58480"/>
        <dbReference type="Rhea" id="RHEA-COMP:15145"/>
        <dbReference type="Rhea" id="RHEA-COMP:15146"/>
        <dbReference type="ChEBI" id="CHEBI:15377"/>
        <dbReference type="ChEBI" id="CHEBI:15378"/>
        <dbReference type="ChEBI" id="CHEBI:30616"/>
        <dbReference type="ChEBI" id="CHEBI:43474"/>
        <dbReference type="ChEBI" id="CHEBI:57287"/>
        <dbReference type="ChEBI" id="CHEBI:57288"/>
        <dbReference type="ChEBI" id="CHEBI:74900"/>
        <dbReference type="ChEBI" id="CHEBI:82748"/>
        <dbReference type="ChEBI" id="CHEBI:456216"/>
    </reaction>
</comment>
<dbReference type="GO" id="GO:0051391">
    <property type="term" value="P:tRNA acetylation"/>
    <property type="evidence" value="ECO:0007669"/>
    <property type="project" value="UniProtKB-UniRule"/>
</dbReference>
<dbReference type="Gene3D" id="3.40.50.300">
    <property type="entry name" value="P-loop containing nucleotide triphosphate hydrolases"/>
    <property type="match status" value="1"/>
</dbReference>
<comment type="catalytic activity">
    <reaction evidence="10">
        <text>a cytidine in RNA + acetyl-CoA + ATP + H2O = an N(4)-acetylcytidine in RNA + ADP + phosphate + CoA + H(+)</text>
        <dbReference type="Rhea" id="RHEA:82211"/>
        <dbReference type="Rhea" id="RHEA-COMP:15704"/>
        <dbReference type="Rhea" id="RHEA-COMP:19834"/>
        <dbReference type="ChEBI" id="CHEBI:15377"/>
        <dbReference type="ChEBI" id="CHEBI:15378"/>
        <dbReference type="ChEBI" id="CHEBI:30616"/>
        <dbReference type="ChEBI" id="CHEBI:43474"/>
        <dbReference type="ChEBI" id="CHEBI:57287"/>
        <dbReference type="ChEBI" id="CHEBI:57288"/>
        <dbReference type="ChEBI" id="CHEBI:74900"/>
        <dbReference type="ChEBI" id="CHEBI:82748"/>
        <dbReference type="ChEBI" id="CHEBI:456216"/>
    </reaction>
</comment>
<evidence type="ECO:0000256" key="8">
    <source>
        <dbReference type="ARBA" id="ARBA00023315"/>
    </source>
</evidence>
<evidence type="ECO:0000256" key="3">
    <source>
        <dbReference type="ARBA" id="ARBA00022679"/>
    </source>
</evidence>
<feature type="binding site" evidence="15">
    <location>
        <position position="391"/>
    </location>
    <ligand>
        <name>ATP</name>
        <dbReference type="ChEBI" id="CHEBI:30616"/>
    </ligand>
</feature>
<comment type="catalytic activity">
    <reaction evidence="9">
        <text>a cytidine in tRNA + acetyl-CoA + ATP + H2O = an N(4)-acetylcytidine in tRNA + ADP + phosphate + CoA + H(+)</text>
        <dbReference type="Rhea" id="RHEA:53876"/>
        <dbReference type="Rhea" id="RHEA-COMP:13670"/>
        <dbReference type="Rhea" id="RHEA-COMP:13671"/>
        <dbReference type="ChEBI" id="CHEBI:15377"/>
        <dbReference type="ChEBI" id="CHEBI:15378"/>
        <dbReference type="ChEBI" id="CHEBI:30616"/>
        <dbReference type="ChEBI" id="CHEBI:43474"/>
        <dbReference type="ChEBI" id="CHEBI:57287"/>
        <dbReference type="ChEBI" id="CHEBI:57288"/>
        <dbReference type="ChEBI" id="CHEBI:74900"/>
        <dbReference type="ChEBI" id="CHEBI:82748"/>
        <dbReference type="ChEBI" id="CHEBI:456216"/>
    </reaction>
</comment>
<evidence type="ECO:0000256" key="11">
    <source>
        <dbReference type="ARBA" id="ARBA00049914"/>
    </source>
</evidence>
<dbReference type="AlphaFoldDB" id="A0A157SXP8"/>
<dbReference type="InterPro" id="IPR027417">
    <property type="entry name" value="P-loop_NTPase"/>
</dbReference>
<sequence length="743" mass="84791">MIPGSNPGGRIHNVIEMFENYFMDAVKGYYRHLAIIESQDPLEKINSLIDDYLKVNKKPRVIYGFHPWLDNSKDRMKELKKRFENFLDIDYSNSEKYLGQSADLVILDAMDDFRPNYIARFVDMTKGGGIAIIYSDNILEGKLYKKSLTRYGVVKDLFEARFIELAKRYRGIIFFQGNDRITFTPYSSNETHKPYKKIPKSPKVSMELHELCLSSDQNKVLEESLFIMNLGKRVLVITAARGRGKSASIGLFLSYLMSEGNFGSIIVTSPTYYSSQEIFKFIIRGLEALNVKYKVITSRDGKIMKISTRDSRVKWVSPDLAKNEEGDLIVIDEAAAMGIEFLDYIVRSWDKVILVTTIHGYEGSGKAFLKYVDKLKGKVLLKNIKMDYPIRYAKGDPIEKFLFDVFLLDAEPHEVEYNGKLKIVEVPQEELFRDDDLLKSVYGILVTAHYRNSPDDLMLLGDMAFQKVIVGYSSENPVAVCQVVYEGGLTDKQIWDISNGLKNEGHLIPHRLIKYMRALDFGKLKGWRIMRIAVSPENQGKGIGSRVIEEVIKMAKGVDWIGSSFVADYSVLRFWIKNGFLPVYLSSIKNEELNGYSVIVIKALSERTKEFVVKLSSLLKDKLLRTSHQVYYNLNPQLIVLLLRNTYSERIEGEVPDLYVDKIKAYTEGKVPYNVIAEAAHFLVTKHFLELKADLSIEAEASLVARVLQGKSWYHAGLMLGLSSREVEDNVKQSLGVLLETYT</sequence>
<keyword evidence="3 15" id="KW-0808">Transferase</keyword>
<dbReference type="GO" id="GO:1990883">
    <property type="term" value="F:18S rRNA cytidine N-acetyltransferase activity"/>
    <property type="evidence" value="ECO:0007669"/>
    <property type="project" value="TreeGrafter"/>
</dbReference>
<comment type="catalytic activity">
    <reaction evidence="12 15">
        <text>cytidine(34) in elongator tRNA(Met) + acetyl-CoA + ATP + H2O = N(4)-acetylcytidine(34) in elongator tRNA(Met) + ADP + phosphate + CoA + H(+)</text>
        <dbReference type="Rhea" id="RHEA:43788"/>
        <dbReference type="Rhea" id="RHEA-COMP:10693"/>
        <dbReference type="Rhea" id="RHEA-COMP:10694"/>
        <dbReference type="ChEBI" id="CHEBI:15377"/>
        <dbReference type="ChEBI" id="CHEBI:15378"/>
        <dbReference type="ChEBI" id="CHEBI:30616"/>
        <dbReference type="ChEBI" id="CHEBI:43474"/>
        <dbReference type="ChEBI" id="CHEBI:57287"/>
        <dbReference type="ChEBI" id="CHEBI:57288"/>
        <dbReference type="ChEBI" id="CHEBI:74900"/>
        <dbReference type="ChEBI" id="CHEBI:82748"/>
        <dbReference type="ChEBI" id="CHEBI:456216"/>
        <dbReference type="EC" id="2.3.1.193"/>
    </reaction>
</comment>
<dbReference type="Gene3D" id="3.40.630.30">
    <property type="match status" value="1"/>
</dbReference>
<evidence type="ECO:0000256" key="4">
    <source>
        <dbReference type="ARBA" id="ARBA00022694"/>
    </source>
</evidence>
<evidence type="ECO:0000256" key="9">
    <source>
        <dbReference type="ARBA" id="ARBA00049883"/>
    </source>
</evidence>
<proteinExistence type="inferred from homology"/>
<evidence type="ECO:0000256" key="12">
    <source>
        <dbReference type="ARBA" id="ARBA00052598"/>
    </source>
</evidence>
<evidence type="ECO:0000256" key="10">
    <source>
        <dbReference type="ARBA" id="ARBA00049889"/>
    </source>
</evidence>
<dbReference type="InterPro" id="IPR007807">
    <property type="entry name" value="TcmA/NAT10_helicase"/>
</dbReference>
<dbReference type="CDD" id="cd04301">
    <property type="entry name" value="NAT_SF"/>
    <property type="match status" value="1"/>
</dbReference>
<reference evidence="18" key="1">
    <citation type="submission" date="2016-04" db="EMBL/GenBank/DDBJ databases">
        <authorList>
            <person name="Shah S.A."/>
            <person name="Garrett R.A."/>
        </authorList>
    </citation>
    <scope>NUCLEOTIDE SEQUENCE [LARGE SCALE GENOMIC DNA]</scope>
    <source>
        <strain evidence="18">ATCC 35091 / DSM 1616 / JCM 8930 / NBRC 15331 / P1</strain>
    </source>
</reference>
<dbReference type="GO" id="GO:0005737">
    <property type="term" value="C:cytoplasm"/>
    <property type="evidence" value="ECO:0007669"/>
    <property type="project" value="UniProtKB-SubCell"/>
</dbReference>
<dbReference type="SMR" id="A0A157SXP8"/>
<evidence type="ECO:0000256" key="15">
    <source>
        <dbReference type="HAMAP-Rule" id="MF_01886"/>
    </source>
</evidence>
<dbReference type="InterPro" id="IPR032672">
    <property type="entry name" value="TmcA/NAT10/Kre33"/>
</dbReference>